<dbReference type="InterPro" id="IPR050346">
    <property type="entry name" value="FMO-like"/>
</dbReference>
<protein>
    <recommendedName>
        <fullName evidence="6">Flavin-containing monooxygenase</fullName>
        <ecNumber evidence="6">1.-.-.-</ecNumber>
    </recommendedName>
</protein>
<organism evidence="7 8">
    <name type="scientific">Oryza rufipogon</name>
    <name type="common">Brownbeard rice</name>
    <name type="synonym">Asian wild rice</name>
    <dbReference type="NCBI Taxonomy" id="4529"/>
    <lineage>
        <taxon>Eukaryota</taxon>
        <taxon>Viridiplantae</taxon>
        <taxon>Streptophyta</taxon>
        <taxon>Embryophyta</taxon>
        <taxon>Tracheophyta</taxon>
        <taxon>Spermatophyta</taxon>
        <taxon>Magnoliopsida</taxon>
        <taxon>Liliopsida</taxon>
        <taxon>Poales</taxon>
        <taxon>Poaceae</taxon>
        <taxon>BOP clade</taxon>
        <taxon>Oryzoideae</taxon>
        <taxon>Oryzeae</taxon>
        <taxon>Oryzinae</taxon>
        <taxon>Oryza</taxon>
    </lineage>
</organism>
<dbReference type="EnsemblPlants" id="ORUFI09G20260.1">
    <property type="protein sequence ID" value="ORUFI09G20260.1"/>
    <property type="gene ID" value="ORUFI09G20260"/>
</dbReference>
<reference evidence="8" key="1">
    <citation type="submission" date="2013-06" db="EMBL/GenBank/DDBJ databases">
        <authorList>
            <person name="Zhao Q."/>
        </authorList>
    </citation>
    <scope>NUCLEOTIDE SEQUENCE</scope>
    <source>
        <strain evidence="8">cv. W1943</strain>
    </source>
</reference>
<name>A0A0E0QUR2_ORYRU</name>
<evidence type="ECO:0000256" key="4">
    <source>
        <dbReference type="ARBA" id="ARBA00022857"/>
    </source>
</evidence>
<keyword evidence="2 6" id="KW-0285">Flavoprotein</keyword>
<dbReference type="GO" id="GO:0050660">
    <property type="term" value="F:flavin adenine dinucleotide binding"/>
    <property type="evidence" value="ECO:0007669"/>
    <property type="project" value="InterPro"/>
</dbReference>
<dbReference type="Proteomes" id="UP000008022">
    <property type="component" value="Unassembled WGS sequence"/>
</dbReference>
<dbReference type="PIRSF" id="PIRSF000332">
    <property type="entry name" value="FMO"/>
    <property type="match status" value="1"/>
</dbReference>
<dbReference type="SUPFAM" id="SSF51905">
    <property type="entry name" value="FAD/NAD(P)-binding domain"/>
    <property type="match status" value="2"/>
</dbReference>
<dbReference type="InterPro" id="IPR020946">
    <property type="entry name" value="Flavin_mOase-like"/>
</dbReference>
<dbReference type="eggNOG" id="KOG1399">
    <property type="taxonomic scope" value="Eukaryota"/>
</dbReference>
<dbReference type="STRING" id="4529.A0A0E0QUR2"/>
<dbReference type="Pfam" id="PF00743">
    <property type="entry name" value="FMO-like"/>
    <property type="match status" value="2"/>
</dbReference>
<dbReference type="GO" id="GO:0050661">
    <property type="term" value="F:NADP binding"/>
    <property type="evidence" value="ECO:0007669"/>
    <property type="project" value="InterPro"/>
</dbReference>
<proteinExistence type="inferred from homology"/>
<reference evidence="7" key="2">
    <citation type="submission" date="2015-06" db="UniProtKB">
        <authorList>
            <consortium name="EnsemblPlants"/>
        </authorList>
    </citation>
    <scope>IDENTIFICATION</scope>
</reference>
<evidence type="ECO:0000256" key="6">
    <source>
        <dbReference type="RuleBase" id="RU361177"/>
    </source>
</evidence>
<evidence type="ECO:0000256" key="5">
    <source>
        <dbReference type="ARBA" id="ARBA00023002"/>
    </source>
</evidence>
<dbReference type="AlphaFoldDB" id="A0A0E0QUR2"/>
<dbReference type="HOGENOM" id="CLU_006909_9_2_1"/>
<evidence type="ECO:0000313" key="8">
    <source>
        <dbReference type="Proteomes" id="UP000008022"/>
    </source>
</evidence>
<evidence type="ECO:0000313" key="7">
    <source>
        <dbReference type="EnsemblPlants" id="ORUFI09G20260.1"/>
    </source>
</evidence>
<keyword evidence="4" id="KW-0521">NADP</keyword>
<dbReference type="PROSITE" id="PS51257">
    <property type="entry name" value="PROKAR_LIPOPROTEIN"/>
    <property type="match status" value="1"/>
</dbReference>
<dbReference type="PANTHER" id="PTHR23023">
    <property type="entry name" value="DIMETHYLANILINE MONOOXYGENASE"/>
    <property type="match status" value="1"/>
</dbReference>
<dbReference type="Gramene" id="ORUFI09G20260.1">
    <property type="protein sequence ID" value="ORUFI09G20260.1"/>
    <property type="gene ID" value="ORUFI09G20260"/>
</dbReference>
<keyword evidence="6" id="KW-0503">Monooxygenase</keyword>
<comment type="similarity">
    <text evidence="1 6">Belongs to the FMO family.</text>
</comment>
<sequence>MDHRTKRVAIVGAGTSGVAACKHLLARGFRPVVFDAGASVGGQWTRTLASTRLQSPHVAYRFSDFPWPDSVDWYPRHDQVVDYLAAYARRFAVDERVRFRSTVLAAEFVGAGDGDDAAAGWERWNGNGEAFGDGSGAWRLTVRHDDTDTTQVYEFDFLILCIGRFSGVPNIPAFPPGGGPDVFRGRVIHSMEFSDMDDADAAALVKGKRVVVVGSGKSAFDIAAECAEANARSTKVVHVGVVSLMSGVEQPCTMICRSPRWLLHDTNVWGKVDIGYIYFTRFAELMFSDMDDADAAALVKGKRVVVVGSGKSAFDIAAECAEANGVEQPCTMICRSPRWLLHDTNVWGKVDIGYIYFTRFAELMVRKPGAGVASNLLATFLSPLGWLISKLTEAYYKKEIPMEEHGMSPEYGLSKSLSSCLIGMLPERFYDKVKEGSVVIKRSAKSFTFRDDGLVLDDDGGGGGERVVQADLVILATGFRGDEKLRRMFASRRVRDIVAGSPETAAPLYRECVHPRTAAPLYRECVHPRVPQMAVIGYSESATNIHTCEMLAKWVARLLDGAFRLPPVRRMEASVAEWGRYMRRSAGEEHFRRSCLGGVGIWYSDELCRDMGCDTRRKKGLLAEWFQPYGAVDYADIHDELCRDMGCDPRRKKGLLAEWFQPYGAVDYADIQ</sequence>
<dbReference type="GO" id="GO:0004499">
    <property type="term" value="F:N,N-dimethylaniline monooxygenase activity"/>
    <property type="evidence" value="ECO:0007669"/>
    <property type="project" value="InterPro"/>
</dbReference>
<dbReference type="Gene3D" id="3.50.50.60">
    <property type="entry name" value="FAD/NAD(P)-binding domain"/>
    <property type="match status" value="3"/>
</dbReference>
<dbReference type="InterPro" id="IPR036188">
    <property type="entry name" value="FAD/NAD-bd_sf"/>
</dbReference>
<accession>A0A0E0QUR2</accession>
<dbReference type="OMA" id="YMRRSAG"/>
<keyword evidence="5 6" id="KW-0560">Oxidoreductase</keyword>
<dbReference type="EC" id="1.-.-.-" evidence="6"/>
<dbReference type="InterPro" id="IPR000960">
    <property type="entry name" value="Flavin_mOase"/>
</dbReference>
<dbReference type="FunFam" id="3.50.50.60:FF:000170">
    <property type="entry name" value="Flavin-containing monooxygenase"/>
    <property type="match status" value="1"/>
</dbReference>
<keyword evidence="8" id="KW-1185">Reference proteome</keyword>
<evidence type="ECO:0000256" key="3">
    <source>
        <dbReference type="ARBA" id="ARBA00022827"/>
    </source>
</evidence>
<keyword evidence="3 6" id="KW-0274">FAD</keyword>
<evidence type="ECO:0000256" key="2">
    <source>
        <dbReference type="ARBA" id="ARBA00022630"/>
    </source>
</evidence>
<evidence type="ECO:0000256" key="1">
    <source>
        <dbReference type="ARBA" id="ARBA00009183"/>
    </source>
</evidence>
<comment type="cofactor">
    <cofactor evidence="6">
        <name>FAD</name>
        <dbReference type="ChEBI" id="CHEBI:57692"/>
    </cofactor>
</comment>